<dbReference type="InterPro" id="IPR009045">
    <property type="entry name" value="Zn_M74/Hedgehog-like"/>
</dbReference>
<keyword evidence="6" id="KW-1185">Reference proteome</keyword>
<dbReference type="Pfam" id="PF01551">
    <property type="entry name" value="Peptidase_M23"/>
    <property type="match status" value="1"/>
</dbReference>
<dbReference type="AlphaFoldDB" id="A0A7Z0D2N2"/>
<dbReference type="PANTHER" id="PTHR34385">
    <property type="entry name" value="D-ALANYL-D-ALANINE CARBOXYPEPTIDASE"/>
    <property type="match status" value="1"/>
</dbReference>
<feature type="domain" description="M23ase beta-sheet core" evidence="3">
    <location>
        <begin position="68"/>
        <end position="161"/>
    </location>
</feature>
<dbReference type="SUPFAM" id="SSF51261">
    <property type="entry name" value="Duplicated hybrid motif"/>
    <property type="match status" value="1"/>
</dbReference>
<sequence length="330" mass="35819">MKLFVLAAAAALVLPGSASSPLTAAGRAEPGPASSAKLRGTSAWDWPVWPYPVVVRAFDPPDEPWLAGHRGVDLDVPAGTEVRAPDAGVVTFSGMVAGRGIITVRIGRYKSTVLPITHRARQGTHVGRGDVLGTVAASPRHCDGTTCLHWGVRLGDGYVDPLEFTMDTAPSMLLPMSRAPQPLPRRRPGRSGPSESNRWGGFTNGRIPERALCPLRHAPAERLRCDAARSVVGLDRAFRARFGIHIGITDAYRDYASQVRLKREKGYLAATPGTSNHGWGVAVDFGTGINRFGSASYRWMKRHAGRFGWHHPSWAEQGSSKPEPWHWEFG</sequence>
<evidence type="ECO:0000256" key="2">
    <source>
        <dbReference type="SAM" id="SignalP"/>
    </source>
</evidence>
<organism evidence="5 6">
    <name type="scientific">Spelaeicoccus albus</name>
    <dbReference type="NCBI Taxonomy" id="1280376"/>
    <lineage>
        <taxon>Bacteria</taxon>
        <taxon>Bacillati</taxon>
        <taxon>Actinomycetota</taxon>
        <taxon>Actinomycetes</taxon>
        <taxon>Micrococcales</taxon>
        <taxon>Brevibacteriaceae</taxon>
        <taxon>Spelaeicoccus</taxon>
    </lineage>
</organism>
<dbReference type="InterPro" id="IPR011055">
    <property type="entry name" value="Dup_hybrid_motif"/>
</dbReference>
<evidence type="ECO:0000313" key="5">
    <source>
        <dbReference type="EMBL" id="NYI67753.1"/>
    </source>
</evidence>
<reference evidence="5 6" key="1">
    <citation type="submission" date="2020-07" db="EMBL/GenBank/DDBJ databases">
        <title>Sequencing the genomes of 1000 actinobacteria strains.</title>
        <authorList>
            <person name="Klenk H.-P."/>
        </authorList>
    </citation>
    <scope>NUCLEOTIDE SEQUENCE [LARGE SCALE GENOMIC DNA]</scope>
    <source>
        <strain evidence="5 6">DSM 26341</strain>
    </source>
</reference>
<dbReference type="InterPro" id="IPR016047">
    <property type="entry name" value="M23ase_b-sheet_dom"/>
</dbReference>
<dbReference type="RefSeq" id="WP_179427946.1">
    <property type="nucleotide sequence ID" value="NZ_JACBZP010000001.1"/>
</dbReference>
<dbReference type="GO" id="GO:0008233">
    <property type="term" value="F:peptidase activity"/>
    <property type="evidence" value="ECO:0007669"/>
    <property type="project" value="InterPro"/>
</dbReference>
<dbReference type="Gene3D" id="2.70.70.10">
    <property type="entry name" value="Glucose Permease (Domain IIA)"/>
    <property type="match status" value="1"/>
</dbReference>
<dbReference type="Proteomes" id="UP000539111">
    <property type="component" value="Unassembled WGS sequence"/>
</dbReference>
<evidence type="ECO:0000259" key="4">
    <source>
        <dbReference type="Pfam" id="PF02557"/>
    </source>
</evidence>
<dbReference type="Gene3D" id="3.30.1380.10">
    <property type="match status" value="1"/>
</dbReference>
<name>A0A7Z0D2N2_9MICO</name>
<dbReference type="EMBL" id="JACBZP010000001">
    <property type="protein sequence ID" value="NYI67753.1"/>
    <property type="molecule type" value="Genomic_DNA"/>
</dbReference>
<evidence type="ECO:0000256" key="1">
    <source>
        <dbReference type="SAM" id="MobiDB-lite"/>
    </source>
</evidence>
<dbReference type="CDD" id="cd14814">
    <property type="entry name" value="Peptidase_M15"/>
    <property type="match status" value="1"/>
</dbReference>
<dbReference type="PANTHER" id="PTHR34385:SF1">
    <property type="entry name" value="PEPTIDOGLYCAN L-ALANYL-D-GLUTAMATE ENDOPEPTIDASE CWLK"/>
    <property type="match status" value="1"/>
</dbReference>
<feature type="domain" description="D-alanyl-D-alanine carboxypeptidase-like core" evidence="4">
    <location>
        <begin position="222"/>
        <end position="329"/>
    </location>
</feature>
<feature type="signal peptide" evidence="2">
    <location>
        <begin position="1"/>
        <end position="24"/>
    </location>
</feature>
<dbReference type="SUPFAM" id="SSF55166">
    <property type="entry name" value="Hedgehog/DD-peptidase"/>
    <property type="match status" value="1"/>
</dbReference>
<evidence type="ECO:0000259" key="3">
    <source>
        <dbReference type="Pfam" id="PF01551"/>
    </source>
</evidence>
<feature type="chain" id="PRO_5039432001" evidence="2">
    <location>
        <begin position="25"/>
        <end position="330"/>
    </location>
</feature>
<dbReference type="InterPro" id="IPR003709">
    <property type="entry name" value="VanY-like_core_dom"/>
</dbReference>
<keyword evidence="2" id="KW-0732">Signal</keyword>
<gene>
    <name evidence="5" type="ORF">BJY26_002059</name>
</gene>
<proteinExistence type="predicted"/>
<evidence type="ECO:0000313" key="6">
    <source>
        <dbReference type="Proteomes" id="UP000539111"/>
    </source>
</evidence>
<accession>A0A7Z0D2N2</accession>
<feature type="region of interest" description="Disordered" evidence="1">
    <location>
        <begin position="174"/>
        <end position="202"/>
    </location>
</feature>
<dbReference type="InterPro" id="IPR052179">
    <property type="entry name" value="DD-CPase-like"/>
</dbReference>
<protein>
    <submittedName>
        <fullName evidence="5">Uncharacterized protein</fullName>
    </submittedName>
</protein>
<dbReference type="GO" id="GO:0006508">
    <property type="term" value="P:proteolysis"/>
    <property type="evidence" value="ECO:0007669"/>
    <property type="project" value="InterPro"/>
</dbReference>
<comment type="caution">
    <text evidence="5">The sequence shown here is derived from an EMBL/GenBank/DDBJ whole genome shotgun (WGS) entry which is preliminary data.</text>
</comment>
<dbReference type="CDD" id="cd12797">
    <property type="entry name" value="M23_peptidase"/>
    <property type="match status" value="1"/>
</dbReference>
<dbReference type="Pfam" id="PF02557">
    <property type="entry name" value="VanY"/>
    <property type="match status" value="1"/>
</dbReference>